<evidence type="ECO:0000256" key="1">
    <source>
        <dbReference type="ARBA" id="ARBA00039658"/>
    </source>
</evidence>
<dbReference type="EMBL" id="JAUCMX010000020">
    <property type="protein sequence ID" value="KAK3515000.1"/>
    <property type="molecule type" value="Genomic_DNA"/>
</dbReference>
<dbReference type="FunFam" id="1.10.340.70:FF:000001">
    <property type="entry name" value="Retrovirus-related Pol polyprotein from transposon gypsy-like Protein"/>
    <property type="match status" value="1"/>
</dbReference>
<gene>
    <name evidence="3" type="ORF">QTP70_003254</name>
</gene>
<dbReference type="PROSITE" id="PS50994">
    <property type="entry name" value="INTEGRASE"/>
    <property type="match status" value="1"/>
</dbReference>
<dbReference type="Gene3D" id="1.10.340.70">
    <property type="match status" value="1"/>
</dbReference>
<dbReference type="GO" id="GO:0015074">
    <property type="term" value="P:DNA integration"/>
    <property type="evidence" value="ECO:0007669"/>
    <property type="project" value="InterPro"/>
</dbReference>
<dbReference type="InterPro" id="IPR012337">
    <property type="entry name" value="RNaseH-like_sf"/>
</dbReference>
<dbReference type="FunFam" id="3.30.420.10:FF:000032">
    <property type="entry name" value="Retrovirus-related Pol polyprotein from transposon 297-like Protein"/>
    <property type="match status" value="1"/>
</dbReference>
<comment type="caution">
    <text evidence="3">The sequence shown here is derived from an EMBL/GenBank/DDBJ whole genome shotgun (WGS) entry which is preliminary data.</text>
</comment>
<dbReference type="Gene3D" id="3.30.420.10">
    <property type="entry name" value="Ribonuclease H-like superfamily/Ribonuclease H"/>
    <property type="match status" value="1"/>
</dbReference>
<dbReference type="Pfam" id="PF00665">
    <property type="entry name" value="rve"/>
    <property type="match status" value="1"/>
</dbReference>
<protein>
    <recommendedName>
        <fullName evidence="1">Gypsy retrotransposon integrase-like protein 1</fullName>
    </recommendedName>
</protein>
<dbReference type="AlphaFoldDB" id="A0AAE0Q6X9"/>
<dbReference type="InterPro" id="IPR041588">
    <property type="entry name" value="Integrase_H2C2"/>
</dbReference>
<dbReference type="InterPro" id="IPR050951">
    <property type="entry name" value="Retrovirus_Pol_polyprotein"/>
</dbReference>
<dbReference type="InterPro" id="IPR036397">
    <property type="entry name" value="RNaseH_sf"/>
</dbReference>
<sequence>MQETPDDWVTVSPSGIKALCQQITIGVPINGRSRLIDQIRASPDAIPVVYAHLTQIDMSPVEQLSHKELLEAQSSDPVIGKVWQQVKQGNGVSIHRPVNSDAALLQRESSKLKIRNQLLYRVTQKSLGKEVNQLVLPAQYRPLVLKSLHNDIGHLGIDKTTELIKDRFYWPKMASEIAAYVRNCGRCITRQTLPQKAAPLQQITSNRPLDLVCIDFLSIEPDSKGITNVLVITDHYTRYAQAFPTKDQKALTVAKVLFEKFFIHYGLPARIHSDQGQDFESRIIRELLTLLGIRKSRTSPYHPQGDAQPERFNRTLLSMLGTLEPAQKHR</sequence>
<dbReference type="InterPro" id="IPR001584">
    <property type="entry name" value="Integrase_cat-core"/>
</dbReference>
<feature type="domain" description="Integrase catalytic" evidence="2">
    <location>
        <begin position="204"/>
        <end position="330"/>
    </location>
</feature>
<proteinExistence type="predicted"/>
<evidence type="ECO:0000259" key="2">
    <source>
        <dbReference type="PROSITE" id="PS50994"/>
    </source>
</evidence>
<dbReference type="PANTHER" id="PTHR37984:SF15">
    <property type="entry name" value="INTEGRASE CATALYTIC DOMAIN-CONTAINING PROTEIN"/>
    <property type="match status" value="1"/>
</dbReference>
<dbReference type="Proteomes" id="UP001274896">
    <property type="component" value="Unassembled WGS sequence"/>
</dbReference>
<accession>A0AAE0Q6X9</accession>
<name>A0AAE0Q6X9_9TELE</name>
<evidence type="ECO:0000313" key="4">
    <source>
        <dbReference type="Proteomes" id="UP001274896"/>
    </source>
</evidence>
<reference evidence="3" key="1">
    <citation type="submission" date="2023-06" db="EMBL/GenBank/DDBJ databases">
        <title>Male Hemibagrus guttatus genome.</title>
        <authorList>
            <person name="Bian C."/>
        </authorList>
    </citation>
    <scope>NUCLEOTIDE SEQUENCE</scope>
    <source>
        <strain evidence="3">Male_cb2023</strain>
        <tissue evidence="3">Muscle</tissue>
    </source>
</reference>
<organism evidence="3 4">
    <name type="scientific">Hemibagrus guttatus</name>
    <dbReference type="NCBI Taxonomy" id="175788"/>
    <lineage>
        <taxon>Eukaryota</taxon>
        <taxon>Metazoa</taxon>
        <taxon>Chordata</taxon>
        <taxon>Craniata</taxon>
        <taxon>Vertebrata</taxon>
        <taxon>Euteleostomi</taxon>
        <taxon>Actinopterygii</taxon>
        <taxon>Neopterygii</taxon>
        <taxon>Teleostei</taxon>
        <taxon>Ostariophysi</taxon>
        <taxon>Siluriformes</taxon>
        <taxon>Bagridae</taxon>
        <taxon>Hemibagrus</taxon>
    </lineage>
</organism>
<dbReference type="Pfam" id="PF17921">
    <property type="entry name" value="Integrase_H2C2"/>
    <property type="match status" value="1"/>
</dbReference>
<keyword evidence="4" id="KW-1185">Reference proteome</keyword>
<dbReference type="PANTHER" id="PTHR37984">
    <property type="entry name" value="PROTEIN CBG26694"/>
    <property type="match status" value="1"/>
</dbReference>
<dbReference type="GO" id="GO:0003676">
    <property type="term" value="F:nucleic acid binding"/>
    <property type="evidence" value="ECO:0007669"/>
    <property type="project" value="InterPro"/>
</dbReference>
<evidence type="ECO:0000313" key="3">
    <source>
        <dbReference type="EMBL" id="KAK3515000.1"/>
    </source>
</evidence>
<dbReference type="SUPFAM" id="SSF53098">
    <property type="entry name" value="Ribonuclease H-like"/>
    <property type="match status" value="1"/>
</dbReference>